<dbReference type="InterPro" id="IPR050331">
    <property type="entry name" value="Zinc_finger"/>
</dbReference>
<evidence type="ECO:0000256" key="4">
    <source>
        <dbReference type="ARBA" id="ARBA00022771"/>
    </source>
</evidence>
<dbReference type="FunFam" id="3.30.160.60:FF:002343">
    <property type="entry name" value="Zinc finger protein 33A"/>
    <property type="match status" value="1"/>
</dbReference>
<keyword evidence="4 7" id="KW-0863">Zinc-finger</keyword>
<dbReference type="GO" id="GO:0008270">
    <property type="term" value="F:zinc ion binding"/>
    <property type="evidence" value="ECO:0007669"/>
    <property type="project" value="UniProtKB-KW"/>
</dbReference>
<dbReference type="GO" id="GO:0006355">
    <property type="term" value="P:regulation of DNA-templated transcription"/>
    <property type="evidence" value="ECO:0007669"/>
    <property type="project" value="UniProtKB-ARBA"/>
</dbReference>
<keyword evidence="5" id="KW-0862">Zinc</keyword>
<dbReference type="AlphaFoldDB" id="A0AAV4TNR2"/>
<comment type="caution">
    <text evidence="9">The sequence shown here is derived from an EMBL/GenBank/DDBJ whole genome shotgun (WGS) entry which is preliminary data.</text>
</comment>
<evidence type="ECO:0000256" key="1">
    <source>
        <dbReference type="ARBA" id="ARBA00004123"/>
    </source>
</evidence>
<dbReference type="Pfam" id="PF13894">
    <property type="entry name" value="zf-C2H2_4"/>
    <property type="match status" value="1"/>
</dbReference>
<sequence length="343" mass="38656">MTQHANVFSQMECLARMYCRPIFLSAYYTFGEFDPILTKEITKYSEKSLEMPIVASQNANYNPMIPTCQNSVTQPTQSLASFASLSCDAALEMRPLYMDTRCSNKEESTLNRTETENPKYFTSHFSLPSTSQNPVTCQEYSVSNLGVVKFKEDEYNLKNKWLTDFSYGISENSSYLSSTTHIHQLDFGGGIKNSNIESHTWEHSNLVTSSSKNKNACKISNTTSASEVSVNCKKIQKTKPSVERPFTQRGKLGEHIRSHTGEKPYTCSKCSKTYSEKRDLKHHMLKHADEERCKCCYCGDEFSSEESLMVTSVGRINKVVLRGMPSESSLESSSLEIISSSSE</sequence>
<comment type="subcellular location">
    <subcellularLocation>
        <location evidence="1">Nucleus</location>
    </subcellularLocation>
</comment>
<dbReference type="GO" id="GO:0005634">
    <property type="term" value="C:nucleus"/>
    <property type="evidence" value="ECO:0007669"/>
    <property type="project" value="UniProtKB-SubCell"/>
</dbReference>
<keyword evidence="3" id="KW-0677">Repeat</keyword>
<dbReference type="Gene3D" id="3.30.160.60">
    <property type="entry name" value="Classic Zinc Finger"/>
    <property type="match status" value="2"/>
</dbReference>
<evidence type="ECO:0000256" key="6">
    <source>
        <dbReference type="ARBA" id="ARBA00023242"/>
    </source>
</evidence>
<dbReference type="SUPFAM" id="SSF57667">
    <property type="entry name" value="beta-beta-alpha zinc fingers"/>
    <property type="match status" value="1"/>
</dbReference>
<feature type="domain" description="C2H2-type" evidence="8">
    <location>
        <begin position="265"/>
        <end position="292"/>
    </location>
</feature>
<evidence type="ECO:0000256" key="7">
    <source>
        <dbReference type="PROSITE-ProRule" id="PRU00042"/>
    </source>
</evidence>
<dbReference type="PROSITE" id="PS50157">
    <property type="entry name" value="ZINC_FINGER_C2H2_2"/>
    <property type="match status" value="2"/>
</dbReference>
<evidence type="ECO:0000259" key="8">
    <source>
        <dbReference type="PROSITE" id="PS50157"/>
    </source>
</evidence>
<gene>
    <name evidence="9" type="ORF">CEXT_460781</name>
</gene>
<evidence type="ECO:0000313" key="9">
    <source>
        <dbReference type="EMBL" id="GIY46756.1"/>
    </source>
</evidence>
<protein>
    <recommendedName>
        <fullName evidence="8">C2H2-type domain-containing protein</fullName>
    </recommendedName>
</protein>
<evidence type="ECO:0000256" key="2">
    <source>
        <dbReference type="ARBA" id="ARBA00022723"/>
    </source>
</evidence>
<reference evidence="9 10" key="1">
    <citation type="submission" date="2021-06" db="EMBL/GenBank/DDBJ databases">
        <title>Caerostris extrusa draft genome.</title>
        <authorList>
            <person name="Kono N."/>
            <person name="Arakawa K."/>
        </authorList>
    </citation>
    <scope>NUCLEOTIDE SEQUENCE [LARGE SCALE GENOMIC DNA]</scope>
</reference>
<keyword evidence="2" id="KW-0479">Metal-binding</keyword>
<dbReference type="PANTHER" id="PTHR16515:SF49">
    <property type="entry name" value="GASTRULA ZINC FINGER PROTEIN XLCGF49.1-LIKE-RELATED"/>
    <property type="match status" value="1"/>
</dbReference>
<organism evidence="9 10">
    <name type="scientific">Caerostris extrusa</name>
    <name type="common">Bark spider</name>
    <name type="synonym">Caerostris bankana</name>
    <dbReference type="NCBI Taxonomy" id="172846"/>
    <lineage>
        <taxon>Eukaryota</taxon>
        <taxon>Metazoa</taxon>
        <taxon>Ecdysozoa</taxon>
        <taxon>Arthropoda</taxon>
        <taxon>Chelicerata</taxon>
        <taxon>Arachnida</taxon>
        <taxon>Araneae</taxon>
        <taxon>Araneomorphae</taxon>
        <taxon>Entelegynae</taxon>
        <taxon>Araneoidea</taxon>
        <taxon>Araneidae</taxon>
        <taxon>Caerostris</taxon>
    </lineage>
</organism>
<dbReference type="Proteomes" id="UP001054945">
    <property type="component" value="Unassembled WGS sequence"/>
</dbReference>
<dbReference type="PROSITE" id="PS00028">
    <property type="entry name" value="ZINC_FINGER_C2H2_1"/>
    <property type="match status" value="1"/>
</dbReference>
<feature type="domain" description="C2H2-type" evidence="8">
    <location>
        <begin position="230"/>
        <end position="264"/>
    </location>
</feature>
<evidence type="ECO:0000313" key="10">
    <source>
        <dbReference type="Proteomes" id="UP001054945"/>
    </source>
</evidence>
<keyword evidence="10" id="KW-1185">Reference proteome</keyword>
<evidence type="ECO:0000256" key="3">
    <source>
        <dbReference type="ARBA" id="ARBA00022737"/>
    </source>
</evidence>
<dbReference type="PANTHER" id="PTHR16515">
    <property type="entry name" value="PR DOMAIN ZINC FINGER PROTEIN"/>
    <property type="match status" value="1"/>
</dbReference>
<dbReference type="EMBL" id="BPLR01011476">
    <property type="protein sequence ID" value="GIY46756.1"/>
    <property type="molecule type" value="Genomic_DNA"/>
</dbReference>
<accession>A0AAV4TNR2</accession>
<dbReference type="InterPro" id="IPR013087">
    <property type="entry name" value="Znf_C2H2_type"/>
</dbReference>
<dbReference type="SMART" id="SM00355">
    <property type="entry name" value="ZnF_C2H2"/>
    <property type="match status" value="1"/>
</dbReference>
<name>A0AAV4TNR2_CAEEX</name>
<evidence type="ECO:0000256" key="5">
    <source>
        <dbReference type="ARBA" id="ARBA00022833"/>
    </source>
</evidence>
<keyword evidence="6" id="KW-0539">Nucleus</keyword>
<dbReference type="InterPro" id="IPR036236">
    <property type="entry name" value="Znf_C2H2_sf"/>
</dbReference>
<proteinExistence type="predicted"/>